<dbReference type="EMBL" id="VFOQ01000001">
    <property type="protein sequence ID" value="TQL61828.1"/>
    <property type="molecule type" value="Genomic_DNA"/>
</dbReference>
<evidence type="ECO:0000313" key="1">
    <source>
        <dbReference type="EMBL" id="TQL61828.1"/>
    </source>
</evidence>
<name>A0A542ZNA0_9MICO</name>
<organism evidence="1 2">
    <name type="scientific">Oryzihumus leptocrescens</name>
    <dbReference type="NCBI Taxonomy" id="297536"/>
    <lineage>
        <taxon>Bacteria</taxon>
        <taxon>Bacillati</taxon>
        <taxon>Actinomycetota</taxon>
        <taxon>Actinomycetes</taxon>
        <taxon>Micrococcales</taxon>
        <taxon>Intrasporangiaceae</taxon>
        <taxon>Oryzihumus</taxon>
    </lineage>
</organism>
<keyword evidence="2" id="KW-1185">Reference proteome</keyword>
<protein>
    <recommendedName>
        <fullName evidence="3">Matrixin</fullName>
    </recommendedName>
</protein>
<accession>A0A542ZNA0</accession>
<sequence length="366" mass="37561">MGGHPGSPAKDTPMLTSPRRLRAVLALFATAAALMLSTAPAGALGGSTLSWGISATRVTVGSVTTMSGSVTRGTTARTVVLQRYYSRAWHSTTTRVRTGTGRFSLRVPTGTTGQFTYRLMALAGGGRVAVATRPVVVAVAPRPVSNPKAYAFLSRQGNASAPLARWNPCTSDRAPRTIGYAVNVTGLSDAAAASVQADVRGAFEQIHQATGLAFADRGTTGIVPSQATLAEYPTNTQIVIAWASRGASSYLPAGSTELARGGAEWHTGYVDKAGNPAAAMEHGYVVADVKTLLAPGFGAGPNTGIQGTEGQLLMHELGHVMGLAHPSVADSTEIMSPTLTHKPAVWGAGDKAGLAQLGAQADCLKG</sequence>
<dbReference type="SUPFAM" id="SSF55486">
    <property type="entry name" value="Metalloproteases ('zincins'), catalytic domain"/>
    <property type="match status" value="1"/>
</dbReference>
<proteinExistence type="predicted"/>
<dbReference type="InterPro" id="IPR024079">
    <property type="entry name" value="MetalloPept_cat_dom_sf"/>
</dbReference>
<reference evidence="1 2" key="1">
    <citation type="submission" date="2019-06" db="EMBL/GenBank/DDBJ databases">
        <title>Sequencing the genomes of 1000 actinobacteria strains.</title>
        <authorList>
            <person name="Klenk H.-P."/>
        </authorList>
    </citation>
    <scope>NUCLEOTIDE SEQUENCE [LARGE SCALE GENOMIC DNA]</scope>
    <source>
        <strain evidence="1 2">DSM 18082</strain>
    </source>
</reference>
<evidence type="ECO:0000313" key="2">
    <source>
        <dbReference type="Proteomes" id="UP000319514"/>
    </source>
</evidence>
<dbReference type="Proteomes" id="UP000319514">
    <property type="component" value="Unassembled WGS sequence"/>
</dbReference>
<gene>
    <name evidence="1" type="ORF">FB474_3248</name>
</gene>
<dbReference type="Gene3D" id="3.40.390.10">
    <property type="entry name" value="Collagenase (Catalytic Domain)"/>
    <property type="match status" value="1"/>
</dbReference>
<dbReference type="GO" id="GO:0008237">
    <property type="term" value="F:metallopeptidase activity"/>
    <property type="evidence" value="ECO:0007669"/>
    <property type="project" value="InterPro"/>
</dbReference>
<comment type="caution">
    <text evidence="1">The sequence shown here is derived from an EMBL/GenBank/DDBJ whole genome shotgun (WGS) entry which is preliminary data.</text>
</comment>
<evidence type="ECO:0008006" key="3">
    <source>
        <dbReference type="Google" id="ProtNLM"/>
    </source>
</evidence>
<dbReference type="AlphaFoldDB" id="A0A542ZNA0"/>